<dbReference type="Proteomes" id="UP001162164">
    <property type="component" value="Unassembled WGS sequence"/>
</dbReference>
<evidence type="ECO:0000313" key="12">
    <source>
        <dbReference type="Proteomes" id="UP001162164"/>
    </source>
</evidence>
<dbReference type="PANTHER" id="PTHR12753:SF0">
    <property type="entry name" value="ALPHA N-TERMINAL PROTEIN METHYLTRANSFERASE 1"/>
    <property type="match status" value="1"/>
</dbReference>
<accession>A0ABQ9JZ91</accession>
<evidence type="ECO:0000313" key="11">
    <source>
        <dbReference type="EMBL" id="KAJ8983419.1"/>
    </source>
</evidence>
<dbReference type="Pfam" id="PF05891">
    <property type="entry name" value="Methyltransf_PK"/>
    <property type="match status" value="1"/>
</dbReference>
<evidence type="ECO:0000256" key="5">
    <source>
        <dbReference type="ARBA" id="ARBA00039112"/>
    </source>
</evidence>
<gene>
    <name evidence="11" type="ORF">NQ317_005884</name>
</gene>
<evidence type="ECO:0000256" key="3">
    <source>
        <dbReference type="ARBA" id="ARBA00022679"/>
    </source>
</evidence>
<keyword evidence="12" id="KW-1185">Reference proteome</keyword>
<keyword evidence="2" id="KW-0489">Methyltransferase</keyword>
<comment type="catalytic activity">
    <reaction evidence="9">
        <text>N-terminal L-prolyl-L-prolyl-L-lysyl-[protein] + 2 S-adenosyl-L-methionine = N-terminal N,N-dimethyl-L-prolyl-L-prolyl-L-lysyl-[protein] + 2 S-adenosyl-L-homocysteine + 2 H(+)</text>
        <dbReference type="Rhea" id="RHEA:54736"/>
        <dbReference type="Rhea" id="RHEA-COMP:13787"/>
        <dbReference type="Rhea" id="RHEA-COMP:13974"/>
        <dbReference type="ChEBI" id="CHEBI:15378"/>
        <dbReference type="ChEBI" id="CHEBI:57856"/>
        <dbReference type="ChEBI" id="CHEBI:59789"/>
        <dbReference type="ChEBI" id="CHEBI:138059"/>
        <dbReference type="ChEBI" id="CHEBI:138318"/>
        <dbReference type="EC" id="2.1.1.244"/>
    </reaction>
</comment>
<dbReference type="EMBL" id="JAPWTJ010000076">
    <property type="protein sequence ID" value="KAJ8983419.1"/>
    <property type="molecule type" value="Genomic_DNA"/>
</dbReference>
<evidence type="ECO:0000256" key="8">
    <source>
        <dbReference type="ARBA" id="ARBA00047306"/>
    </source>
</evidence>
<dbReference type="InterPro" id="IPR029063">
    <property type="entry name" value="SAM-dependent_MTases_sf"/>
</dbReference>
<evidence type="ECO:0000256" key="6">
    <source>
        <dbReference type="ARBA" id="ARBA00039449"/>
    </source>
</evidence>
<evidence type="ECO:0000256" key="7">
    <source>
        <dbReference type="ARBA" id="ARBA00043129"/>
    </source>
</evidence>
<keyword evidence="4" id="KW-0949">S-adenosyl-L-methionine</keyword>
<sequence length="71" mass="7936">MNADISNKSDEVFYSDGANYWSEIPATVDGMLGGFGFISQTDIKGSKMFLKQLFNSKNPPIENTLWIVEQV</sequence>
<comment type="catalytic activity">
    <reaction evidence="8">
        <text>N-terminal L-seryl-L-prolyl-L-lysyl-[protein] + 3 S-adenosyl-L-methionine = N-terminal N,N,N-trimethyl-L-seryl-L-prolyl-L-lysyl-[protein] + 3 S-adenosyl-L-homocysteine + 3 H(+)</text>
        <dbReference type="Rhea" id="RHEA:54724"/>
        <dbReference type="Rhea" id="RHEA-COMP:13789"/>
        <dbReference type="Rhea" id="RHEA-COMP:13973"/>
        <dbReference type="ChEBI" id="CHEBI:15378"/>
        <dbReference type="ChEBI" id="CHEBI:57856"/>
        <dbReference type="ChEBI" id="CHEBI:59789"/>
        <dbReference type="ChEBI" id="CHEBI:138061"/>
        <dbReference type="ChEBI" id="CHEBI:138317"/>
        <dbReference type="EC" id="2.1.1.244"/>
    </reaction>
</comment>
<evidence type="ECO:0000256" key="10">
    <source>
        <dbReference type="ARBA" id="ARBA00048167"/>
    </source>
</evidence>
<organism evidence="11 12">
    <name type="scientific">Molorchus minor</name>
    <dbReference type="NCBI Taxonomy" id="1323400"/>
    <lineage>
        <taxon>Eukaryota</taxon>
        <taxon>Metazoa</taxon>
        <taxon>Ecdysozoa</taxon>
        <taxon>Arthropoda</taxon>
        <taxon>Hexapoda</taxon>
        <taxon>Insecta</taxon>
        <taxon>Pterygota</taxon>
        <taxon>Neoptera</taxon>
        <taxon>Endopterygota</taxon>
        <taxon>Coleoptera</taxon>
        <taxon>Polyphaga</taxon>
        <taxon>Cucujiformia</taxon>
        <taxon>Chrysomeloidea</taxon>
        <taxon>Cerambycidae</taxon>
        <taxon>Lamiinae</taxon>
        <taxon>Monochamini</taxon>
        <taxon>Molorchus</taxon>
    </lineage>
</organism>
<comment type="caution">
    <text evidence="11">The sequence shown here is derived from an EMBL/GenBank/DDBJ whole genome shotgun (WGS) entry which is preliminary data.</text>
</comment>
<evidence type="ECO:0000256" key="1">
    <source>
        <dbReference type="ARBA" id="ARBA00009059"/>
    </source>
</evidence>
<evidence type="ECO:0000256" key="9">
    <source>
        <dbReference type="ARBA" id="ARBA00047885"/>
    </source>
</evidence>
<dbReference type="PANTHER" id="PTHR12753">
    <property type="entry name" value="AD-003 - RELATED"/>
    <property type="match status" value="1"/>
</dbReference>
<proteinExistence type="inferred from homology"/>
<dbReference type="Gene3D" id="3.40.50.150">
    <property type="entry name" value="Vaccinia Virus protein VP39"/>
    <property type="match status" value="1"/>
</dbReference>
<comment type="catalytic activity">
    <reaction evidence="10">
        <text>N-terminal L-alanyl-L-prolyl-L-lysyl-[protein] + 3 S-adenosyl-L-methionine = N-terminal N,N,N-trimethyl-L-alanyl-L-prolyl-L-lysyl-[protein] + 3 S-adenosyl-L-homocysteine + 3 H(+)</text>
        <dbReference type="Rhea" id="RHEA:54712"/>
        <dbReference type="Rhea" id="RHEA-COMP:13785"/>
        <dbReference type="Rhea" id="RHEA-COMP:13971"/>
        <dbReference type="ChEBI" id="CHEBI:15378"/>
        <dbReference type="ChEBI" id="CHEBI:57856"/>
        <dbReference type="ChEBI" id="CHEBI:59789"/>
        <dbReference type="ChEBI" id="CHEBI:138057"/>
        <dbReference type="ChEBI" id="CHEBI:138315"/>
        <dbReference type="EC" id="2.1.1.244"/>
    </reaction>
</comment>
<dbReference type="EC" id="2.1.1.244" evidence="5"/>
<comment type="similarity">
    <text evidence="1">Belongs to the methyltransferase superfamily. NTM1 family.</text>
</comment>
<evidence type="ECO:0000256" key="2">
    <source>
        <dbReference type="ARBA" id="ARBA00022603"/>
    </source>
</evidence>
<name>A0ABQ9JZ91_9CUCU</name>
<dbReference type="InterPro" id="IPR008576">
    <property type="entry name" value="MeTrfase_NTM1"/>
</dbReference>
<keyword evidence="3" id="KW-0808">Transferase</keyword>
<reference evidence="11" key="1">
    <citation type="journal article" date="2023" name="Insect Mol. Biol.">
        <title>Genome sequencing provides insights into the evolution of gene families encoding plant cell wall-degrading enzymes in longhorned beetles.</title>
        <authorList>
            <person name="Shin N.R."/>
            <person name="Okamura Y."/>
            <person name="Kirsch R."/>
            <person name="Pauchet Y."/>
        </authorList>
    </citation>
    <scope>NUCLEOTIDE SEQUENCE</scope>
    <source>
        <strain evidence="11">MMC_N1</strain>
    </source>
</reference>
<evidence type="ECO:0000256" key="4">
    <source>
        <dbReference type="ARBA" id="ARBA00022691"/>
    </source>
</evidence>
<protein>
    <recommendedName>
        <fullName evidence="6">Alpha N-terminal protein methyltransferase 1</fullName>
        <ecNumber evidence="5">2.1.1.244</ecNumber>
    </recommendedName>
    <alternativeName>
        <fullName evidence="7">X-Pro-Lys N-terminal protein methyltransferase 1</fullName>
    </alternativeName>
</protein>